<evidence type="ECO:0000256" key="6">
    <source>
        <dbReference type="ARBA" id="ARBA00022490"/>
    </source>
</evidence>
<evidence type="ECO:0000256" key="4">
    <source>
        <dbReference type="ARBA" id="ARBA00009880"/>
    </source>
</evidence>
<dbReference type="Proteomes" id="UP000078200">
    <property type="component" value="Unassembled WGS sequence"/>
</dbReference>
<dbReference type="PANTHER" id="PTHR15487">
    <property type="entry name" value="ADP-RIBOSYLATION FACTOR-LIKE PROTEIN 2-BINDING PROTEIN"/>
    <property type="match status" value="1"/>
</dbReference>
<dbReference type="InterPro" id="IPR023379">
    <property type="entry name" value="BART_dom"/>
</dbReference>
<dbReference type="VEuPathDB" id="VectorBase:GAUT005275"/>
<keyword evidence="6 12" id="KW-0963">Cytoplasm</keyword>
<evidence type="ECO:0000256" key="12">
    <source>
        <dbReference type="RuleBase" id="RU367099"/>
    </source>
</evidence>
<dbReference type="GO" id="GO:0005929">
    <property type="term" value="C:cilium"/>
    <property type="evidence" value="ECO:0007669"/>
    <property type="project" value="UniProtKB-UniRule"/>
</dbReference>
<evidence type="ECO:0000256" key="8">
    <source>
        <dbReference type="ARBA" id="ARBA00023128"/>
    </source>
</evidence>
<evidence type="ECO:0000256" key="5">
    <source>
        <dbReference type="ARBA" id="ARBA00014849"/>
    </source>
</evidence>
<evidence type="ECO:0000313" key="14">
    <source>
        <dbReference type="EnsemblMetazoa" id="GAUT005275-PA"/>
    </source>
</evidence>
<accession>A0A1A9UHR1</accession>
<sequence>MDFIDDDGQIDIVCHSAGSQFFDQVIGHIEDIVLSEEFQTLHDSFLDKYCMKFENKEENQLEHMDLFQKYTITFEKFLVNEVTKHMNNFDMKRFAKELRGYETNGQDPWDFRDSEIYELLHSFHDFQTFKELMLDYRTRKEGNMQHLNFDILITKPLLDE</sequence>
<feature type="domain" description="BART" evidence="13">
    <location>
        <begin position="22"/>
        <end position="142"/>
    </location>
</feature>
<dbReference type="Pfam" id="PF11527">
    <property type="entry name" value="ARL2_Bind_BART"/>
    <property type="match status" value="1"/>
</dbReference>
<keyword evidence="15" id="KW-1185">Reference proteome</keyword>
<dbReference type="PANTHER" id="PTHR15487:SF4">
    <property type="entry name" value="ADP-RIBOSYLATION FACTOR-LIKE PROTEIN 2-BINDING PROTEIN"/>
    <property type="match status" value="1"/>
</dbReference>
<keyword evidence="11 12" id="KW-0966">Cell projection</keyword>
<keyword evidence="8 12" id="KW-0496">Mitochondrion</keyword>
<keyword evidence="7 12" id="KW-0969">Cilium</keyword>
<evidence type="ECO:0000256" key="11">
    <source>
        <dbReference type="ARBA" id="ARBA00023273"/>
    </source>
</evidence>
<dbReference type="GO" id="GO:0005758">
    <property type="term" value="C:mitochondrial intermembrane space"/>
    <property type="evidence" value="ECO:0007669"/>
    <property type="project" value="UniProtKB-SubCell"/>
</dbReference>
<dbReference type="InterPro" id="IPR038849">
    <property type="entry name" value="ARL2BP"/>
</dbReference>
<evidence type="ECO:0000256" key="2">
    <source>
        <dbReference type="ARBA" id="ARBA00004123"/>
    </source>
</evidence>
<evidence type="ECO:0000256" key="3">
    <source>
        <dbReference type="ARBA" id="ARBA00004300"/>
    </source>
</evidence>
<dbReference type="InterPro" id="IPR042541">
    <property type="entry name" value="BART_sf"/>
</dbReference>
<comment type="subcellular location">
    <subcellularLocation>
        <location evidence="1 12">Cytoplasm</location>
        <location evidence="1 12">Cytoskeleton</location>
        <location evidence="1 12">Cilium basal body</location>
    </subcellularLocation>
    <subcellularLocation>
        <location evidence="3 12">Cytoplasm</location>
        <location evidence="3 12">Cytoskeleton</location>
        <location evidence="3 12">Microtubule organizing center</location>
        <location evidence="3 12">Centrosome</location>
    </subcellularLocation>
    <subcellularLocation>
        <location evidence="12">Cytoplasm</location>
    </subcellularLocation>
    <subcellularLocation>
        <location evidence="2 12">Nucleus</location>
    </subcellularLocation>
    <subcellularLocation>
        <location evidence="12">Mitochondrion intermembrane space</location>
    </subcellularLocation>
</comment>
<protein>
    <recommendedName>
        <fullName evidence="5 12">ADP-ribosylation factor-like protein 2-binding protein</fullName>
        <shortName evidence="12">ARF-like 2-binding protein</shortName>
    </recommendedName>
</protein>
<evidence type="ECO:0000256" key="9">
    <source>
        <dbReference type="ARBA" id="ARBA00023212"/>
    </source>
</evidence>
<evidence type="ECO:0000256" key="10">
    <source>
        <dbReference type="ARBA" id="ARBA00023242"/>
    </source>
</evidence>
<dbReference type="GO" id="GO:0005813">
    <property type="term" value="C:centrosome"/>
    <property type="evidence" value="ECO:0007669"/>
    <property type="project" value="UniProtKB-SubCell"/>
</dbReference>
<proteinExistence type="inferred from homology"/>
<dbReference type="EnsemblMetazoa" id="GAUT005275-RA">
    <property type="protein sequence ID" value="GAUT005275-PA"/>
    <property type="gene ID" value="GAUT005275"/>
</dbReference>
<dbReference type="GO" id="GO:0005634">
    <property type="term" value="C:nucleus"/>
    <property type="evidence" value="ECO:0007669"/>
    <property type="project" value="UniProtKB-SubCell"/>
</dbReference>
<evidence type="ECO:0000313" key="15">
    <source>
        <dbReference type="Proteomes" id="UP000078200"/>
    </source>
</evidence>
<reference evidence="14" key="1">
    <citation type="submission" date="2020-05" db="UniProtKB">
        <authorList>
            <consortium name="EnsemblMetazoa"/>
        </authorList>
    </citation>
    <scope>IDENTIFICATION</scope>
    <source>
        <strain evidence="14">TTRI</strain>
    </source>
</reference>
<organism evidence="14 15">
    <name type="scientific">Glossina austeni</name>
    <name type="common">Savannah tsetse fly</name>
    <dbReference type="NCBI Taxonomy" id="7395"/>
    <lineage>
        <taxon>Eukaryota</taxon>
        <taxon>Metazoa</taxon>
        <taxon>Ecdysozoa</taxon>
        <taxon>Arthropoda</taxon>
        <taxon>Hexapoda</taxon>
        <taxon>Insecta</taxon>
        <taxon>Pterygota</taxon>
        <taxon>Neoptera</taxon>
        <taxon>Endopterygota</taxon>
        <taxon>Diptera</taxon>
        <taxon>Brachycera</taxon>
        <taxon>Muscomorpha</taxon>
        <taxon>Hippoboscoidea</taxon>
        <taxon>Glossinidae</taxon>
        <taxon>Glossina</taxon>
    </lineage>
</organism>
<dbReference type="AlphaFoldDB" id="A0A1A9UHR1"/>
<evidence type="ECO:0000256" key="7">
    <source>
        <dbReference type="ARBA" id="ARBA00023069"/>
    </source>
</evidence>
<dbReference type="STRING" id="7395.A0A1A9UHR1"/>
<keyword evidence="10 12" id="KW-0539">Nucleus</keyword>
<keyword evidence="9 12" id="KW-0206">Cytoskeleton</keyword>
<evidence type="ECO:0000259" key="13">
    <source>
        <dbReference type="Pfam" id="PF11527"/>
    </source>
</evidence>
<comment type="function">
    <text evidence="12">Plays a role as an effector of the ADP-ribosylation factor-like protein 2, ARL2.</text>
</comment>
<dbReference type="GO" id="GO:0051457">
    <property type="term" value="P:maintenance of protein location in nucleus"/>
    <property type="evidence" value="ECO:0007669"/>
    <property type="project" value="TreeGrafter"/>
</dbReference>
<evidence type="ECO:0000256" key="1">
    <source>
        <dbReference type="ARBA" id="ARBA00004120"/>
    </source>
</evidence>
<comment type="similarity">
    <text evidence="4 12">Belongs to the ARL2BP family.</text>
</comment>
<dbReference type="Gene3D" id="1.20.1520.10">
    <property type="entry name" value="ADP-ribosylation factor-like 2-binding protein, domain"/>
    <property type="match status" value="1"/>
</dbReference>
<name>A0A1A9UHR1_GLOAU</name>